<gene>
    <name evidence="1" type="ORF">ACFPC0_35595</name>
</gene>
<dbReference type="RefSeq" id="WP_381744365.1">
    <property type="nucleotide sequence ID" value="NZ_JBHSDP010000029.1"/>
</dbReference>
<sequence>MHPDRPTIQVLSPRTWGEFGNYLAATRFSRALRTAVEAETALLEAEPILPWLGEAGAEIRTISLTSPDAATRTERYMGLMGRLQERFPAGFEAAPTPAQRAAIAPLTAHLARTAPDVVVGTKGFVARLCVAAVRLSGVRTRVVSHVTNPGLLQLPLHRSPYPDLTLVGFDWARDRLLADCGGDPARVRVVGPLVAQHDLRDFMTAGAAQETGGPEAPWGGDDDPERPRLIVFCNRGGDIYPELVRHIADTHPDTDLVFVGYDDPGLAHRAAAGAARLAHWRFHSRLTQTQYFDYIDRAARSPHGLLISKAGPNTTLEAAYFGIPVLMLESGLPMERWVPGLIHEHGLGRACAGPEELLRTVDDWLTRPAAIEAHKKAAVSFAESVLDQDAVTARIGDAVRPLLEAR</sequence>
<dbReference type="Proteomes" id="UP001595824">
    <property type="component" value="Unassembled WGS sequence"/>
</dbReference>
<proteinExistence type="predicted"/>
<comment type="caution">
    <text evidence="1">The sequence shown here is derived from an EMBL/GenBank/DDBJ whole genome shotgun (WGS) entry which is preliminary data.</text>
</comment>
<dbReference type="EMBL" id="JBHSDP010000029">
    <property type="protein sequence ID" value="MFC4332997.1"/>
    <property type="molecule type" value="Genomic_DNA"/>
</dbReference>
<name>A0ABV8TQT8_9ACTN</name>
<evidence type="ECO:0000313" key="2">
    <source>
        <dbReference type="Proteomes" id="UP001595824"/>
    </source>
</evidence>
<organism evidence="1 2">
    <name type="scientific">Streptomyces andamanensis</name>
    <dbReference type="NCBI Taxonomy" id="1565035"/>
    <lineage>
        <taxon>Bacteria</taxon>
        <taxon>Bacillati</taxon>
        <taxon>Actinomycetota</taxon>
        <taxon>Actinomycetes</taxon>
        <taxon>Kitasatosporales</taxon>
        <taxon>Streptomycetaceae</taxon>
        <taxon>Streptomyces</taxon>
    </lineage>
</organism>
<reference evidence="2" key="1">
    <citation type="journal article" date="2019" name="Int. J. Syst. Evol. Microbiol.">
        <title>The Global Catalogue of Microorganisms (GCM) 10K type strain sequencing project: providing services to taxonomists for standard genome sequencing and annotation.</title>
        <authorList>
            <consortium name="The Broad Institute Genomics Platform"/>
            <consortium name="The Broad Institute Genome Sequencing Center for Infectious Disease"/>
            <person name="Wu L."/>
            <person name="Ma J."/>
        </authorList>
    </citation>
    <scope>NUCLEOTIDE SEQUENCE [LARGE SCALE GENOMIC DNA]</scope>
    <source>
        <strain evidence="2">PCU 347</strain>
    </source>
</reference>
<dbReference type="Gene3D" id="3.40.50.2000">
    <property type="entry name" value="Glycogen Phosphorylase B"/>
    <property type="match status" value="1"/>
</dbReference>
<keyword evidence="2" id="KW-1185">Reference proteome</keyword>
<dbReference type="SUPFAM" id="SSF53756">
    <property type="entry name" value="UDP-Glycosyltransferase/glycogen phosphorylase"/>
    <property type="match status" value="1"/>
</dbReference>
<accession>A0ABV8TQT8</accession>
<protein>
    <submittedName>
        <fullName evidence="1">Moenomycin biosynthesis protein MoeGT1</fullName>
    </submittedName>
</protein>
<evidence type="ECO:0000313" key="1">
    <source>
        <dbReference type="EMBL" id="MFC4332997.1"/>
    </source>
</evidence>